<feature type="modified residue" description="4-aspartylphosphate" evidence="6">
    <location>
        <position position="109"/>
    </location>
</feature>
<accession>A0A1I2HJ76</accession>
<feature type="region of interest" description="Disordered" evidence="8">
    <location>
        <begin position="30"/>
        <end position="54"/>
    </location>
</feature>
<feature type="chain" id="PRO_5011441264" evidence="9">
    <location>
        <begin position="29"/>
        <end position="290"/>
    </location>
</feature>
<evidence type="ECO:0000256" key="9">
    <source>
        <dbReference type="SAM" id="SignalP"/>
    </source>
</evidence>
<dbReference type="SMART" id="SM00862">
    <property type="entry name" value="Trans_reg_C"/>
    <property type="match status" value="1"/>
</dbReference>
<proteinExistence type="predicted"/>
<name>A0A1I2HJ76_9ACTN</name>
<sequence length="290" mass="30606">MPPPMISAMDASAMGVSAAGVTAGSASAAGGSAASSSSAGSAASSSSAGFSAGGSSAGARILVADDDARHAEGIRRYLVADGHDAAVVHDGRAALDVARRDRPDLIVLDVMMPGLDGLHVCRTLREESDVLVLMLTARSTENDMLLGLELGADDYLTKPVSPRELVARVRTLLRRASRGDPDAPARRIRRIGRVGIDPAGHRVTVDDQPVDCTRGEFAILAALSEQPGRVLTRAQLLHHTRGIDRSSTERTIDVYVVNLRRKIEADPRRPRLLLTVHGVGYKMAADPGDR</sequence>
<dbReference type="InterPro" id="IPR011006">
    <property type="entry name" value="CheY-like_superfamily"/>
</dbReference>
<evidence type="ECO:0000259" key="11">
    <source>
        <dbReference type="PROSITE" id="PS51755"/>
    </source>
</evidence>
<evidence type="ECO:0000256" key="1">
    <source>
        <dbReference type="ARBA" id="ARBA00022553"/>
    </source>
</evidence>
<dbReference type="CDD" id="cd00383">
    <property type="entry name" value="trans_reg_C"/>
    <property type="match status" value="1"/>
</dbReference>
<dbReference type="CDD" id="cd17574">
    <property type="entry name" value="REC_OmpR"/>
    <property type="match status" value="1"/>
</dbReference>
<dbReference type="Pfam" id="PF00486">
    <property type="entry name" value="Trans_reg_C"/>
    <property type="match status" value="1"/>
</dbReference>
<evidence type="ECO:0000256" key="5">
    <source>
        <dbReference type="ARBA" id="ARBA00023163"/>
    </source>
</evidence>
<dbReference type="EMBL" id="FONV01000008">
    <property type="protein sequence ID" value="SFF30184.1"/>
    <property type="molecule type" value="Genomic_DNA"/>
</dbReference>
<dbReference type="GO" id="GO:0006355">
    <property type="term" value="P:regulation of DNA-templated transcription"/>
    <property type="evidence" value="ECO:0007669"/>
    <property type="project" value="InterPro"/>
</dbReference>
<dbReference type="PANTHER" id="PTHR48111">
    <property type="entry name" value="REGULATOR OF RPOS"/>
    <property type="match status" value="1"/>
</dbReference>
<evidence type="ECO:0000313" key="12">
    <source>
        <dbReference type="EMBL" id="SFF30184.1"/>
    </source>
</evidence>
<dbReference type="GO" id="GO:0000976">
    <property type="term" value="F:transcription cis-regulatory region binding"/>
    <property type="evidence" value="ECO:0007669"/>
    <property type="project" value="TreeGrafter"/>
</dbReference>
<evidence type="ECO:0000259" key="10">
    <source>
        <dbReference type="PROSITE" id="PS50110"/>
    </source>
</evidence>
<dbReference type="FunFam" id="3.40.50.2300:FF:000001">
    <property type="entry name" value="DNA-binding response regulator PhoB"/>
    <property type="match status" value="1"/>
</dbReference>
<keyword evidence="4 7" id="KW-0238">DNA-binding</keyword>
<feature type="domain" description="Response regulatory" evidence="10">
    <location>
        <begin position="60"/>
        <end position="173"/>
    </location>
</feature>
<dbReference type="STRING" id="35752.SAMN05421541_108281"/>
<dbReference type="GO" id="GO:0000156">
    <property type="term" value="F:phosphorelay response regulator activity"/>
    <property type="evidence" value="ECO:0007669"/>
    <property type="project" value="TreeGrafter"/>
</dbReference>
<feature type="signal peptide" evidence="9">
    <location>
        <begin position="1"/>
        <end position="28"/>
    </location>
</feature>
<dbReference type="SMART" id="SM00448">
    <property type="entry name" value="REC"/>
    <property type="match status" value="1"/>
</dbReference>
<dbReference type="InterPro" id="IPR001789">
    <property type="entry name" value="Sig_transdc_resp-reg_receiver"/>
</dbReference>
<dbReference type="GO" id="GO:0005829">
    <property type="term" value="C:cytosol"/>
    <property type="evidence" value="ECO:0007669"/>
    <property type="project" value="TreeGrafter"/>
</dbReference>
<dbReference type="InterPro" id="IPR036388">
    <property type="entry name" value="WH-like_DNA-bd_sf"/>
</dbReference>
<feature type="compositionally biased region" description="Low complexity" evidence="8">
    <location>
        <begin position="30"/>
        <end position="50"/>
    </location>
</feature>
<evidence type="ECO:0000256" key="2">
    <source>
        <dbReference type="ARBA" id="ARBA00023012"/>
    </source>
</evidence>
<keyword evidence="1 6" id="KW-0597">Phosphoprotein</keyword>
<keyword evidence="13" id="KW-1185">Reference proteome</keyword>
<dbReference type="PANTHER" id="PTHR48111:SF4">
    <property type="entry name" value="DNA-BINDING DUAL TRANSCRIPTIONAL REGULATOR OMPR"/>
    <property type="match status" value="1"/>
</dbReference>
<dbReference type="Proteomes" id="UP000199645">
    <property type="component" value="Unassembled WGS sequence"/>
</dbReference>
<feature type="DNA-binding region" description="OmpR/PhoB-type" evidence="7">
    <location>
        <begin position="186"/>
        <end position="285"/>
    </location>
</feature>
<dbReference type="Pfam" id="PF00072">
    <property type="entry name" value="Response_reg"/>
    <property type="match status" value="1"/>
</dbReference>
<gene>
    <name evidence="12" type="ORF">SAMN05421541_108281</name>
</gene>
<dbReference type="InterPro" id="IPR001867">
    <property type="entry name" value="OmpR/PhoB-type_DNA-bd"/>
</dbReference>
<dbReference type="SUPFAM" id="SSF46894">
    <property type="entry name" value="C-terminal effector domain of the bipartite response regulators"/>
    <property type="match status" value="1"/>
</dbReference>
<dbReference type="InterPro" id="IPR016032">
    <property type="entry name" value="Sig_transdc_resp-reg_C-effctor"/>
</dbReference>
<dbReference type="Gene3D" id="6.10.250.690">
    <property type="match status" value="1"/>
</dbReference>
<feature type="domain" description="OmpR/PhoB-type" evidence="11">
    <location>
        <begin position="186"/>
        <end position="285"/>
    </location>
</feature>
<dbReference type="AlphaFoldDB" id="A0A1I2HJ76"/>
<dbReference type="PROSITE" id="PS50110">
    <property type="entry name" value="RESPONSE_REGULATORY"/>
    <property type="match status" value="1"/>
</dbReference>
<keyword evidence="3" id="KW-0805">Transcription regulation</keyword>
<dbReference type="GO" id="GO:0032993">
    <property type="term" value="C:protein-DNA complex"/>
    <property type="evidence" value="ECO:0007669"/>
    <property type="project" value="TreeGrafter"/>
</dbReference>
<keyword evidence="9" id="KW-0732">Signal</keyword>
<reference evidence="12 13" key="1">
    <citation type="submission" date="2016-10" db="EMBL/GenBank/DDBJ databases">
        <authorList>
            <person name="de Groot N.N."/>
        </authorList>
    </citation>
    <scope>NUCLEOTIDE SEQUENCE [LARGE SCALE GENOMIC DNA]</scope>
    <source>
        <strain evidence="12 13">DSM 43019</strain>
    </source>
</reference>
<evidence type="ECO:0000256" key="4">
    <source>
        <dbReference type="ARBA" id="ARBA00023125"/>
    </source>
</evidence>
<dbReference type="Gene3D" id="1.10.10.10">
    <property type="entry name" value="Winged helix-like DNA-binding domain superfamily/Winged helix DNA-binding domain"/>
    <property type="match status" value="1"/>
</dbReference>
<evidence type="ECO:0000313" key="13">
    <source>
        <dbReference type="Proteomes" id="UP000199645"/>
    </source>
</evidence>
<keyword evidence="2" id="KW-0902">Two-component regulatory system</keyword>
<evidence type="ECO:0000256" key="8">
    <source>
        <dbReference type="SAM" id="MobiDB-lite"/>
    </source>
</evidence>
<dbReference type="Gene3D" id="3.40.50.2300">
    <property type="match status" value="1"/>
</dbReference>
<keyword evidence="5" id="KW-0804">Transcription</keyword>
<dbReference type="SUPFAM" id="SSF52172">
    <property type="entry name" value="CheY-like"/>
    <property type="match status" value="1"/>
</dbReference>
<evidence type="ECO:0000256" key="7">
    <source>
        <dbReference type="PROSITE-ProRule" id="PRU01091"/>
    </source>
</evidence>
<dbReference type="InterPro" id="IPR039420">
    <property type="entry name" value="WalR-like"/>
</dbReference>
<evidence type="ECO:0000256" key="6">
    <source>
        <dbReference type="PROSITE-ProRule" id="PRU00169"/>
    </source>
</evidence>
<evidence type="ECO:0000256" key="3">
    <source>
        <dbReference type="ARBA" id="ARBA00023015"/>
    </source>
</evidence>
<organism evidence="12 13">
    <name type="scientific">Actinoplanes philippinensis</name>
    <dbReference type="NCBI Taxonomy" id="35752"/>
    <lineage>
        <taxon>Bacteria</taxon>
        <taxon>Bacillati</taxon>
        <taxon>Actinomycetota</taxon>
        <taxon>Actinomycetes</taxon>
        <taxon>Micromonosporales</taxon>
        <taxon>Micromonosporaceae</taxon>
        <taxon>Actinoplanes</taxon>
    </lineage>
</organism>
<dbReference type="PROSITE" id="PS51755">
    <property type="entry name" value="OMPR_PHOB"/>
    <property type="match status" value="1"/>
</dbReference>
<protein>
    <submittedName>
        <fullName evidence="12">DNA-binding response regulator, OmpR family, contains REC and winged-helix (WHTH) domain</fullName>
    </submittedName>
</protein>